<name>A0A2T5BUI9_9RHOB</name>
<dbReference type="EMBL" id="QAAA01000004">
    <property type="protein sequence ID" value="PTN03081.1"/>
    <property type="molecule type" value="Genomic_DNA"/>
</dbReference>
<keyword evidence="4" id="KW-1185">Reference proteome</keyword>
<feature type="transmembrane region" description="Helical" evidence="2">
    <location>
        <begin position="51"/>
        <end position="70"/>
    </location>
</feature>
<feature type="compositionally biased region" description="Polar residues" evidence="1">
    <location>
        <begin position="119"/>
        <end position="130"/>
    </location>
</feature>
<feature type="region of interest" description="Disordered" evidence="1">
    <location>
        <begin position="89"/>
        <end position="138"/>
    </location>
</feature>
<dbReference type="Proteomes" id="UP000243859">
    <property type="component" value="Unassembled WGS sequence"/>
</dbReference>
<dbReference type="OrthoDB" id="7833467at2"/>
<evidence type="ECO:0000313" key="3">
    <source>
        <dbReference type="EMBL" id="PTN03081.1"/>
    </source>
</evidence>
<protein>
    <submittedName>
        <fullName evidence="3">Uncharacterized protein</fullName>
    </submittedName>
</protein>
<reference evidence="3 4" key="1">
    <citation type="submission" date="2018-04" db="EMBL/GenBank/DDBJ databases">
        <title>Genomic Encyclopedia of Archaeal and Bacterial Type Strains, Phase II (KMG-II): from individual species to whole genera.</title>
        <authorList>
            <person name="Goeker M."/>
        </authorList>
    </citation>
    <scope>NUCLEOTIDE SEQUENCE [LARGE SCALE GENOMIC DNA]</scope>
    <source>
        <strain evidence="3 4">DSM 18064</strain>
    </source>
</reference>
<comment type="caution">
    <text evidence="3">The sequence shown here is derived from an EMBL/GenBank/DDBJ whole genome shotgun (WGS) entry which is preliminary data.</text>
</comment>
<feature type="transmembrane region" description="Helical" evidence="2">
    <location>
        <begin position="20"/>
        <end position="39"/>
    </location>
</feature>
<proteinExistence type="predicted"/>
<evidence type="ECO:0000256" key="2">
    <source>
        <dbReference type="SAM" id="Phobius"/>
    </source>
</evidence>
<organism evidence="3 4">
    <name type="scientific">Rhodovulum imhoffii</name>
    <dbReference type="NCBI Taxonomy" id="365340"/>
    <lineage>
        <taxon>Bacteria</taxon>
        <taxon>Pseudomonadati</taxon>
        <taxon>Pseudomonadota</taxon>
        <taxon>Alphaproteobacteria</taxon>
        <taxon>Rhodobacterales</taxon>
        <taxon>Paracoccaceae</taxon>
        <taxon>Rhodovulum</taxon>
    </lineage>
</organism>
<keyword evidence="2" id="KW-0812">Transmembrane</keyword>
<keyword evidence="2" id="KW-0472">Membrane</keyword>
<accession>A0A2T5BUI9</accession>
<dbReference type="RefSeq" id="WP_107891432.1">
    <property type="nucleotide sequence ID" value="NZ_NHSI01000059.1"/>
</dbReference>
<sequence length="290" mass="30794">MAGGPWQDPPDPDRRGPDRASLIALGLSLLWLGIGALALGPGGIRPQGAPGIVLTVLLLAVPVALIWIAARAVGTARELRAESARLRARMETLPPPKPAPVHMPSRPLRPAAHPDPDPRQTSLALNTPSQPDSPPLPAADFLRAVNFPVSTTDKAGFRALRLALDTPGTAQLIRAAQDILELLSQAGLYMDDLSPAPADPTLWRRYARGARGAEIAGMATMQAPDTLSLIAARLQSDPVFSDAALHFQRHFERHLTRFAADATDEQLTGLAHTRSGRAFILLAQSAGLIG</sequence>
<evidence type="ECO:0000313" key="4">
    <source>
        <dbReference type="Proteomes" id="UP000243859"/>
    </source>
</evidence>
<keyword evidence="2" id="KW-1133">Transmembrane helix</keyword>
<evidence type="ECO:0000256" key="1">
    <source>
        <dbReference type="SAM" id="MobiDB-lite"/>
    </source>
</evidence>
<dbReference type="AlphaFoldDB" id="A0A2T5BUI9"/>
<gene>
    <name evidence="3" type="ORF">C8N32_104192</name>
</gene>